<accession>F4GKJ0</accession>
<dbReference type="Proteomes" id="UP000007939">
    <property type="component" value="Chromosome"/>
</dbReference>
<protein>
    <submittedName>
        <fullName evidence="1">Uncharacterized protein</fullName>
    </submittedName>
</protein>
<organism evidence="1 2">
    <name type="scientific">Parasphaerochaeta coccoides (strain ATCC BAA-1237 / DSM 17374 / SPN1)</name>
    <name type="common">Sphaerochaeta coccoides</name>
    <dbReference type="NCBI Taxonomy" id="760011"/>
    <lineage>
        <taxon>Bacteria</taxon>
        <taxon>Pseudomonadati</taxon>
        <taxon>Spirochaetota</taxon>
        <taxon>Spirochaetia</taxon>
        <taxon>Spirochaetales</taxon>
        <taxon>Sphaerochaetaceae</taxon>
        <taxon>Parasphaerochaeta</taxon>
    </lineage>
</organism>
<evidence type="ECO:0000313" key="2">
    <source>
        <dbReference type="Proteomes" id="UP000007939"/>
    </source>
</evidence>
<proteinExistence type="predicted"/>
<dbReference type="AlphaFoldDB" id="F4GKJ0"/>
<dbReference type="HOGENOM" id="CLU_3157892_0_0_12"/>
<dbReference type="KEGG" id="scc:Spico_1675"/>
<reference evidence="1 2" key="2">
    <citation type="journal article" date="2012" name="Stand. Genomic Sci.">
        <title>Complete genome sequence of the termite hindgut bacterium Spirochaeta coccoides type strain (SPN1(T)), reclassification in the genus Sphaerochaeta as Sphaerochaeta coccoides comb. nov. and emendations of the family Spirochaetaceae and the genus Sphaerochaeta.</title>
        <authorList>
            <person name="Abt B."/>
            <person name="Han C."/>
            <person name="Scheuner C."/>
            <person name="Lu M."/>
            <person name="Lapidus A."/>
            <person name="Nolan M."/>
            <person name="Lucas S."/>
            <person name="Hammon N."/>
            <person name="Deshpande S."/>
            <person name="Cheng J.F."/>
            <person name="Tapia R."/>
            <person name="Goodwin L.A."/>
            <person name="Pitluck S."/>
            <person name="Liolios K."/>
            <person name="Pagani I."/>
            <person name="Ivanova N."/>
            <person name="Mavromatis K."/>
            <person name="Mikhailova N."/>
            <person name="Huntemann M."/>
            <person name="Pati A."/>
            <person name="Chen A."/>
            <person name="Palaniappan K."/>
            <person name="Land M."/>
            <person name="Hauser L."/>
            <person name="Brambilla E.M."/>
            <person name="Rohde M."/>
            <person name="Spring S."/>
            <person name="Gronow S."/>
            <person name="Goker M."/>
            <person name="Woyke T."/>
            <person name="Bristow J."/>
            <person name="Eisen J.A."/>
            <person name="Markowitz V."/>
            <person name="Hugenholtz P."/>
            <person name="Kyrpides N.C."/>
            <person name="Klenk H.P."/>
            <person name="Detter J.C."/>
        </authorList>
    </citation>
    <scope>NUCLEOTIDE SEQUENCE [LARGE SCALE GENOMIC DNA]</scope>
    <source>
        <strain evidence="2">ATCC BAA-1237 / DSM 17374 / SPN1</strain>
    </source>
</reference>
<evidence type="ECO:0000313" key="1">
    <source>
        <dbReference type="EMBL" id="AEC02873.1"/>
    </source>
</evidence>
<gene>
    <name evidence="1" type="ordered locus">Spico_1675</name>
</gene>
<reference evidence="2" key="1">
    <citation type="submission" date="2011-04" db="EMBL/GenBank/DDBJ databases">
        <title>The complete genome of Spirochaeta coccoides DSM 17374.</title>
        <authorList>
            <person name="Lucas S."/>
            <person name="Copeland A."/>
            <person name="Lapidus A."/>
            <person name="Bruce D."/>
            <person name="Goodwin L."/>
            <person name="Pitluck S."/>
            <person name="Peters L."/>
            <person name="Kyrpides N."/>
            <person name="Mavromatis K."/>
            <person name="Pagani I."/>
            <person name="Ivanova N."/>
            <person name="Ovchinnikova G."/>
            <person name="Lu M."/>
            <person name="Detter J.C."/>
            <person name="Tapia R."/>
            <person name="Han C."/>
            <person name="Land M."/>
            <person name="Hauser L."/>
            <person name="Markowitz V."/>
            <person name="Cheng J.-F."/>
            <person name="Hugenholtz P."/>
            <person name="Woyke T."/>
            <person name="Wu D."/>
            <person name="Spring S."/>
            <person name="Schroeder M."/>
            <person name="Brambilla E."/>
            <person name="Klenk H.-P."/>
            <person name="Eisen J.A."/>
        </authorList>
    </citation>
    <scope>NUCLEOTIDE SEQUENCE [LARGE SCALE GENOMIC DNA]</scope>
    <source>
        <strain evidence="2">ATCC BAA-1237 / DSM 17374 / SPN1</strain>
    </source>
</reference>
<dbReference type="EMBL" id="CP002659">
    <property type="protein sequence ID" value="AEC02873.1"/>
    <property type="molecule type" value="Genomic_DNA"/>
</dbReference>
<sequence>MLSFFICNPAFCSLAEQTKHLFPYLIICLMSGNPFPPAELVSGVLLHT</sequence>
<keyword evidence="2" id="KW-1185">Reference proteome</keyword>
<name>F4GKJ0_PARC1</name>